<gene>
    <name evidence="6" type="ORF">ACFQ3U_09885</name>
</gene>
<dbReference type="PANTHER" id="PTHR30346:SF0">
    <property type="entry name" value="HCA OPERON TRANSCRIPTIONAL ACTIVATOR HCAR"/>
    <property type="match status" value="1"/>
</dbReference>
<evidence type="ECO:0000256" key="2">
    <source>
        <dbReference type="ARBA" id="ARBA00023015"/>
    </source>
</evidence>
<keyword evidence="2" id="KW-0805">Transcription regulation</keyword>
<dbReference type="SUPFAM" id="SSF46785">
    <property type="entry name" value="Winged helix' DNA-binding domain"/>
    <property type="match status" value="1"/>
</dbReference>
<evidence type="ECO:0000256" key="3">
    <source>
        <dbReference type="ARBA" id="ARBA00023125"/>
    </source>
</evidence>
<evidence type="ECO:0000313" key="7">
    <source>
        <dbReference type="Proteomes" id="UP001597181"/>
    </source>
</evidence>
<feature type="domain" description="HTH lysR-type" evidence="5">
    <location>
        <begin position="3"/>
        <end position="60"/>
    </location>
</feature>
<evidence type="ECO:0000259" key="5">
    <source>
        <dbReference type="PROSITE" id="PS50931"/>
    </source>
</evidence>
<sequence length="301" mass="32232">MDVETRVLRSFLSVAEELNFTRAAERLFLSQQALSAQIRRLERATGATLFARTTHSVKLTAAGHALVPAAQHIIDTIDQAERAIRVAAEAAPARLNVGFTVGAAAEMTNAILAEFGARCPEVAVDLHEAPFRDPTAGLGQQRSDVGLVRLPLTGAEFEYAELFSEPRVLVVPAHHRLADRSEISLSEIADEPLLTVRSDCQEWNGFWLAADARGGTAPATSRIVDSVDEELLLVATQGFLTITAASVERYASRPGVRFVPITDIAPSVVAIAWRRGTAIGAIGEFVAAARHVSGAARVHNG</sequence>
<evidence type="ECO:0000256" key="4">
    <source>
        <dbReference type="ARBA" id="ARBA00023163"/>
    </source>
</evidence>
<name>A0ABW3TP37_9MICO</name>
<dbReference type="Proteomes" id="UP001597181">
    <property type="component" value="Unassembled WGS sequence"/>
</dbReference>
<dbReference type="Gene3D" id="3.40.190.10">
    <property type="entry name" value="Periplasmic binding protein-like II"/>
    <property type="match status" value="2"/>
</dbReference>
<protein>
    <submittedName>
        <fullName evidence="6">LysR substrate-binding domain-containing protein</fullName>
    </submittedName>
</protein>
<organism evidence="6 7">
    <name type="scientific">Leucobacter albus</name>
    <dbReference type="NCBI Taxonomy" id="272210"/>
    <lineage>
        <taxon>Bacteria</taxon>
        <taxon>Bacillati</taxon>
        <taxon>Actinomycetota</taxon>
        <taxon>Actinomycetes</taxon>
        <taxon>Micrococcales</taxon>
        <taxon>Microbacteriaceae</taxon>
        <taxon>Leucobacter</taxon>
    </lineage>
</organism>
<dbReference type="CDD" id="cd08414">
    <property type="entry name" value="PBP2_LTTR_aromatics_like"/>
    <property type="match status" value="1"/>
</dbReference>
<evidence type="ECO:0000256" key="1">
    <source>
        <dbReference type="ARBA" id="ARBA00009437"/>
    </source>
</evidence>
<dbReference type="PROSITE" id="PS50931">
    <property type="entry name" value="HTH_LYSR"/>
    <property type="match status" value="1"/>
</dbReference>
<dbReference type="Pfam" id="PF00126">
    <property type="entry name" value="HTH_1"/>
    <property type="match status" value="1"/>
</dbReference>
<dbReference type="InterPro" id="IPR000847">
    <property type="entry name" value="LysR_HTH_N"/>
</dbReference>
<dbReference type="InterPro" id="IPR036388">
    <property type="entry name" value="WH-like_DNA-bd_sf"/>
</dbReference>
<reference evidence="7" key="1">
    <citation type="journal article" date="2019" name="Int. J. Syst. Evol. Microbiol.">
        <title>The Global Catalogue of Microorganisms (GCM) 10K type strain sequencing project: providing services to taxonomists for standard genome sequencing and annotation.</title>
        <authorList>
            <consortium name="The Broad Institute Genomics Platform"/>
            <consortium name="The Broad Institute Genome Sequencing Center for Infectious Disease"/>
            <person name="Wu L."/>
            <person name="Ma J."/>
        </authorList>
    </citation>
    <scope>NUCLEOTIDE SEQUENCE [LARGE SCALE GENOMIC DNA]</scope>
    <source>
        <strain evidence="7">CCUG 50213</strain>
    </source>
</reference>
<dbReference type="PRINTS" id="PR00039">
    <property type="entry name" value="HTHLYSR"/>
</dbReference>
<dbReference type="PANTHER" id="PTHR30346">
    <property type="entry name" value="TRANSCRIPTIONAL DUAL REGULATOR HCAR-RELATED"/>
    <property type="match status" value="1"/>
</dbReference>
<keyword evidence="7" id="KW-1185">Reference proteome</keyword>
<keyword evidence="4" id="KW-0804">Transcription</keyword>
<accession>A0ABW3TP37</accession>
<dbReference type="InterPro" id="IPR036390">
    <property type="entry name" value="WH_DNA-bd_sf"/>
</dbReference>
<comment type="caution">
    <text evidence="6">The sequence shown here is derived from an EMBL/GenBank/DDBJ whole genome shotgun (WGS) entry which is preliminary data.</text>
</comment>
<evidence type="ECO:0000313" key="6">
    <source>
        <dbReference type="EMBL" id="MFD1202198.1"/>
    </source>
</evidence>
<dbReference type="Pfam" id="PF03466">
    <property type="entry name" value="LysR_substrate"/>
    <property type="match status" value="1"/>
</dbReference>
<dbReference type="EMBL" id="JBHTLY010000004">
    <property type="protein sequence ID" value="MFD1202198.1"/>
    <property type="molecule type" value="Genomic_DNA"/>
</dbReference>
<dbReference type="Gene3D" id="1.10.10.10">
    <property type="entry name" value="Winged helix-like DNA-binding domain superfamily/Winged helix DNA-binding domain"/>
    <property type="match status" value="1"/>
</dbReference>
<dbReference type="InterPro" id="IPR005119">
    <property type="entry name" value="LysR_subst-bd"/>
</dbReference>
<keyword evidence="3" id="KW-0238">DNA-binding</keyword>
<dbReference type="SUPFAM" id="SSF53850">
    <property type="entry name" value="Periplasmic binding protein-like II"/>
    <property type="match status" value="1"/>
</dbReference>
<comment type="similarity">
    <text evidence="1">Belongs to the LysR transcriptional regulatory family.</text>
</comment>
<proteinExistence type="inferred from homology"/>
<dbReference type="RefSeq" id="WP_343961230.1">
    <property type="nucleotide sequence ID" value="NZ_BAAAKZ010000010.1"/>
</dbReference>